<dbReference type="AlphaFoldDB" id="A0A8J8NZC1"/>
<sequence length="911" mass="100918">MHFKIITHQQSLEPEYKQGKLLATYGGAGGETGKNVSYNGLLQNAGSGLNLTRPQKQLYNGQQFLSVDHSFHSGFGGVKKLAALGTCTQTTPLYNKAESSWMGVISEANNNSTELPNFTRQIQLKQNQERINNMSSGNQFQQLTLHGNQAQFEQDISQFNQEEDKQTDSQDRPSSLYQNNDVHVEATLHKKLKEGDHVELGAFLDGEIVVDNSTNKYEDVQEAVSLGLSHKEIQQENQLKQIMENFKKQSSSLYLAPPSLNRQQHPRFQSNFQKAHPFVVFEPLSGDATYQSEFNVPTLEYAQSSQNLQAYKEMTSMPNAAGAFSQNQHLSYILDKQSRSKNNCSPGRYESINNQSQSRLGADAQNNNEGIIFYSRGTGERRYIGGAQMRKEKSLLEIEDQSAEGTGEIIFEGRAISLDEQHQIQLSFDIASGDLKGQDEFSNQVDALNSKNQSFRLKNIIENRKNSSIIVSAGLNSQNSCQGSTPGSLIQQVPVDGGAIRSAVSDSDLFNHNHQSVGIYNNWASQGPLNMSLYQIGSTQGAYQMPQAFGSDFSSGNGQQTWANLNDGSNALQQSTFPQRNGCFTRQYGQILSKAYTKWGTVNLHVIESESEDDDEDSSQENAARNKKKCASFFPNIDPIPEAANSPQNSGASFYHLKSEGERQSGSSNEVSQQSLIPSSGGDSILHQIFGKRQASRDASSSSKSVAVGMVSIKDGSYQQIAEAEDEEEEDHRIPTVQNCANDEEVLAQDSSDEDYKPEPIQPEYSPNLVKLAIEPFEEEDQGLPCGAQSYYGQLKEEVNENVQGASKYSRKSYKQSLYSQYDIEDSDEFDEGFDEQVVHEFTHHSMLNVSTSGQTSMNQRGYINNNDGKMMQTQKIIQHNKGANPGSSLNFYSSKPGKSLASLKQGNTFA</sequence>
<dbReference type="EMBL" id="RRYP01002657">
    <property type="protein sequence ID" value="TNV84541.1"/>
    <property type="molecule type" value="Genomic_DNA"/>
</dbReference>
<gene>
    <name evidence="2" type="ORF">FGO68_gene2169</name>
</gene>
<evidence type="ECO:0000313" key="3">
    <source>
        <dbReference type="Proteomes" id="UP000785679"/>
    </source>
</evidence>
<name>A0A8J8NZC1_HALGN</name>
<protein>
    <submittedName>
        <fullName evidence="2">Uncharacterized protein</fullName>
    </submittedName>
</protein>
<evidence type="ECO:0000313" key="2">
    <source>
        <dbReference type="EMBL" id="TNV84541.1"/>
    </source>
</evidence>
<feature type="region of interest" description="Disordered" evidence="1">
    <location>
        <begin position="659"/>
        <end position="684"/>
    </location>
</feature>
<organism evidence="2 3">
    <name type="scientific">Halteria grandinella</name>
    <dbReference type="NCBI Taxonomy" id="5974"/>
    <lineage>
        <taxon>Eukaryota</taxon>
        <taxon>Sar</taxon>
        <taxon>Alveolata</taxon>
        <taxon>Ciliophora</taxon>
        <taxon>Intramacronucleata</taxon>
        <taxon>Spirotrichea</taxon>
        <taxon>Stichotrichia</taxon>
        <taxon>Sporadotrichida</taxon>
        <taxon>Halteriidae</taxon>
        <taxon>Halteria</taxon>
    </lineage>
</organism>
<feature type="compositionally biased region" description="Polar residues" evidence="1">
    <location>
        <begin position="664"/>
        <end position="682"/>
    </location>
</feature>
<reference evidence="2" key="1">
    <citation type="submission" date="2019-06" db="EMBL/GenBank/DDBJ databases">
        <authorList>
            <person name="Zheng W."/>
        </authorList>
    </citation>
    <scope>NUCLEOTIDE SEQUENCE</scope>
    <source>
        <strain evidence="2">QDHG01</strain>
    </source>
</reference>
<comment type="caution">
    <text evidence="2">The sequence shown here is derived from an EMBL/GenBank/DDBJ whole genome shotgun (WGS) entry which is preliminary data.</text>
</comment>
<keyword evidence="3" id="KW-1185">Reference proteome</keyword>
<dbReference type="Proteomes" id="UP000785679">
    <property type="component" value="Unassembled WGS sequence"/>
</dbReference>
<proteinExistence type="predicted"/>
<accession>A0A8J8NZC1</accession>
<evidence type="ECO:0000256" key="1">
    <source>
        <dbReference type="SAM" id="MobiDB-lite"/>
    </source>
</evidence>
<feature type="region of interest" description="Disordered" evidence="1">
    <location>
        <begin position="720"/>
        <end position="742"/>
    </location>
</feature>